<keyword evidence="1" id="KW-0175">Coiled coil</keyword>
<gene>
    <name evidence="3" type="ORF">MGAL_10B018331</name>
</gene>
<keyword evidence="4" id="KW-1185">Reference proteome</keyword>
<dbReference type="EMBL" id="UYJE01004674">
    <property type="protein sequence ID" value="VDI30225.1"/>
    <property type="molecule type" value="Genomic_DNA"/>
</dbReference>
<dbReference type="PANTHER" id="PTHR46888:SF13">
    <property type="entry name" value="RIBONUCLEASE H"/>
    <property type="match status" value="1"/>
</dbReference>
<feature type="region of interest" description="Disordered" evidence="2">
    <location>
        <begin position="372"/>
        <end position="391"/>
    </location>
</feature>
<dbReference type="AlphaFoldDB" id="A0A8B6E7B5"/>
<reference evidence="3" key="1">
    <citation type="submission" date="2018-11" db="EMBL/GenBank/DDBJ databases">
        <authorList>
            <person name="Alioto T."/>
            <person name="Alioto T."/>
        </authorList>
    </citation>
    <scope>NUCLEOTIDE SEQUENCE</scope>
</reference>
<evidence type="ECO:0000313" key="4">
    <source>
        <dbReference type="Proteomes" id="UP000596742"/>
    </source>
</evidence>
<organism evidence="3 4">
    <name type="scientific">Mytilus galloprovincialis</name>
    <name type="common">Mediterranean mussel</name>
    <dbReference type="NCBI Taxonomy" id="29158"/>
    <lineage>
        <taxon>Eukaryota</taxon>
        <taxon>Metazoa</taxon>
        <taxon>Spiralia</taxon>
        <taxon>Lophotrochozoa</taxon>
        <taxon>Mollusca</taxon>
        <taxon>Bivalvia</taxon>
        <taxon>Autobranchia</taxon>
        <taxon>Pteriomorphia</taxon>
        <taxon>Mytilida</taxon>
        <taxon>Mytiloidea</taxon>
        <taxon>Mytilidae</taxon>
        <taxon>Mytilinae</taxon>
        <taxon>Mytilus</taxon>
    </lineage>
</organism>
<evidence type="ECO:0000313" key="3">
    <source>
        <dbReference type="EMBL" id="VDI30225.1"/>
    </source>
</evidence>
<dbReference type="CDD" id="cd22744">
    <property type="entry name" value="OTU"/>
    <property type="match status" value="1"/>
</dbReference>
<protein>
    <submittedName>
        <fullName evidence="3">Uncharacterized protein</fullName>
    </submittedName>
</protein>
<sequence>MAFKRSKRKIKETLKEIQMQSDRKVNTFTIGKTYARTRKSVTFDPMRPSSWRLDSGINGRWKNDYEKQDYDGLVVIGCIVLDIIPEKVRKNISWIDQEKYALGLEQSLIQYYTLHMQDARIGNKSFNTGGDAKSKPKSGIIYMAYKLEKPKIEETEKQDGKYTLRNKVYVNEKALLKCRQADMPHYTLVIIYKTHFIFAEITEECNLTVGLEILKKSLLTQRQLVIRREYSSLDDSLFRACSDQLKRIEFRLHHNINHESLKSAVLNHLKLDTEESLSREDANALVDEIEQSKNVNSNNILIDILAKFINRKIIVYTRSDNIVDRSSNDGTTRKSPPLLLAKDDLYYHSLGERKDENTSELNKILNSAIKRKSDGSNIQHENNAAKKSKEINWADNSRDSNLVGTSNPSRREFSVDSVVTEWQDNEPIVSINNEPTVISDEIYDPLLPSILTLKSIQMDAGKSVTAFFVLRTEDTIWYKTDIDPHIKTVNEYYDALMTKANTTRSTDIAHMPSSVESIFGKEFYKMQKLELEHEFKLKQAELEMKERLEMEKKEKEDEFKLKELEMKERLEMEKKQGELKLKQAELEMRERLEMEKIKTEMVKEESNTKVQSKSEYFDAAKNIRLVPKFCEKTVDKYFSQFEKIANNLKWPMPYWTTMLQSVLEGKAVEIYSALPSEKSSDYDTVKQVVLKAYELVPEAYRQKFRSYKKFDSQPMWNLLV</sequence>
<dbReference type="OrthoDB" id="6144637at2759"/>
<feature type="coiled-coil region" evidence="1">
    <location>
        <begin position="537"/>
        <end position="587"/>
    </location>
</feature>
<evidence type="ECO:0000256" key="1">
    <source>
        <dbReference type="SAM" id="Coils"/>
    </source>
</evidence>
<evidence type="ECO:0000256" key="2">
    <source>
        <dbReference type="SAM" id="MobiDB-lite"/>
    </source>
</evidence>
<proteinExistence type="predicted"/>
<dbReference type="Gene3D" id="3.90.70.80">
    <property type="match status" value="1"/>
</dbReference>
<accession>A0A8B6E7B5</accession>
<comment type="caution">
    <text evidence="3">The sequence shown here is derived from an EMBL/GenBank/DDBJ whole genome shotgun (WGS) entry which is preliminary data.</text>
</comment>
<name>A0A8B6E7B5_MYTGA</name>
<dbReference type="Proteomes" id="UP000596742">
    <property type="component" value="Unassembled WGS sequence"/>
</dbReference>
<dbReference type="PANTHER" id="PTHR46888">
    <property type="entry name" value="ZINC KNUCKLE DOMAINCONTAINING PROTEIN-RELATED"/>
    <property type="match status" value="1"/>
</dbReference>